<accession>A0A838L7Y2</accession>
<dbReference type="GO" id="GO:0003677">
    <property type="term" value="F:DNA binding"/>
    <property type="evidence" value="ECO:0007669"/>
    <property type="project" value="InterPro"/>
</dbReference>
<dbReference type="Pfam" id="PF05443">
    <property type="entry name" value="ROS_MUCR"/>
    <property type="match status" value="1"/>
</dbReference>
<reference evidence="3 4" key="1">
    <citation type="submission" date="2020-07" db="EMBL/GenBank/DDBJ databases">
        <authorList>
            <person name="Sun Q."/>
        </authorList>
    </citation>
    <scope>NUCLEOTIDE SEQUENCE [LARGE SCALE GENOMIC DNA]</scope>
    <source>
        <strain evidence="3 4">CGMCC 1.13654</strain>
    </source>
</reference>
<feature type="compositionally biased region" description="Low complexity" evidence="2">
    <location>
        <begin position="214"/>
        <end position="226"/>
    </location>
</feature>
<sequence length="261" mass="26921">MADADQSNLTNLTVDLLSAYVANNTVEHSAIPDLIKSTHAALKIIDSPEPPSPEEPEYKPAVSIRQSLKSPDKIISLIDGKPYQTLKRHLNGHNLTPAEYRARYGLPKDYPMVAPAYSEARREIAKKLGLGNRGKGAQAKAAAPVESKTTEVASPKPAAAAPKAKVPTKPKAAKSAPAKAEVTAPSKAKSAPAPKAGAKPKAPAKAAPKPKPVEAPASAASSTPAPKARKAQAPKAKPAAAPAAAKPSRAKRAAKPAEPAT</sequence>
<comment type="caution">
    <text evidence="3">The sequence shown here is derived from an EMBL/GenBank/DDBJ whole genome shotgun (WGS) entry which is preliminary data.</text>
</comment>
<feature type="compositionally biased region" description="Low complexity" evidence="2">
    <location>
        <begin position="173"/>
        <end position="207"/>
    </location>
</feature>
<name>A0A838L7Y2_9SPHN</name>
<dbReference type="GO" id="GO:0008270">
    <property type="term" value="F:zinc ion binding"/>
    <property type="evidence" value="ECO:0007669"/>
    <property type="project" value="InterPro"/>
</dbReference>
<evidence type="ECO:0000256" key="2">
    <source>
        <dbReference type="SAM" id="MobiDB-lite"/>
    </source>
</evidence>
<comment type="similarity">
    <text evidence="1">Belongs to the ros/MucR family.</text>
</comment>
<dbReference type="AlphaFoldDB" id="A0A838L7Y2"/>
<dbReference type="Gene3D" id="1.10.10.1550">
    <property type="entry name" value="ROS/MUCR transcriptional regulator protein"/>
    <property type="match status" value="1"/>
</dbReference>
<dbReference type="InterPro" id="IPR041920">
    <property type="entry name" value="ROS/MUCR_sf"/>
</dbReference>
<dbReference type="GO" id="GO:0006355">
    <property type="term" value="P:regulation of DNA-templated transcription"/>
    <property type="evidence" value="ECO:0007669"/>
    <property type="project" value="InterPro"/>
</dbReference>
<feature type="compositionally biased region" description="Low complexity" evidence="2">
    <location>
        <begin position="233"/>
        <end position="247"/>
    </location>
</feature>
<dbReference type="Proteomes" id="UP000570166">
    <property type="component" value="Unassembled WGS sequence"/>
</dbReference>
<dbReference type="EMBL" id="JACEIB010000006">
    <property type="protein sequence ID" value="MBA2934639.1"/>
    <property type="molecule type" value="Genomic_DNA"/>
</dbReference>
<evidence type="ECO:0000256" key="1">
    <source>
        <dbReference type="ARBA" id="ARBA00007031"/>
    </source>
</evidence>
<dbReference type="RefSeq" id="WP_160366094.1">
    <property type="nucleotide sequence ID" value="NZ_JACEIB010000006.1"/>
</dbReference>
<evidence type="ECO:0000313" key="4">
    <source>
        <dbReference type="Proteomes" id="UP000570166"/>
    </source>
</evidence>
<proteinExistence type="inferred from homology"/>
<evidence type="ECO:0000313" key="3">
    <source>
        <dbReference type="EMBL" id="MBA2934639.1"/>
    </source>
</evidence>
<gene>
    <name evidence="3" type="ORF">HZF05_11085</name>
</gene>
<keyword evidence="4" id="KW-1185">Reference proteome</keyword>
<feature type="region of interest" description="Disordered" evidence="2">
    <location>
        <begin position="131"/>
        <end position="261"/>
    </location>
</feature>
<dbReference type="InterPro" id="IPR008807">
    <property type="entry name" value="ROS_MUCR"/>
</dbReference>
<organism evidence="3 4">
    <name type="scientific">Sphingomonas chungangi</name>
    <dbReference type="NCBI Taxonomy" id="2683589"/>
    <lineage>
        <taxon>Bacteria</taxon>
        <taxon>Pseudomonadati</taxon>
        <taxon>Pseudomonadota</taxon>
        <taxon>Alphaproteobacteria</taxon>
        <taxon>Sphingomonadales</taxon>
        <taxon>Sphingomonadaceae</taxon>
        <taxon>Sphingomonas</taxon>
    </lineage>
</organism>
<feature type="compositionally biased region" description="Low complexity" evidence="2">
    <location>
        <begin position="150"/>
        <end position="165"/>
    </location>
</feature>
<protein>
    <submittedName>
        <fullName evidence="3">MucR family transcriptional regulator</fullName>
    </submittedName>
</protein>